<comment type="caution">
    <text evidence="1">The sequence shown here is derived from an EMBL/GenBank/DDBJ whole genome shotgun (WGS) entry which is preliminary data.</text>
</comment>
<evidence type="ECO:0000313" key="2">
    <source>
        <dbReference type="Proteomes" id="UP000634136"/>
    </source>
</evidence>
<evidence type="ECO:0008006" key="3">
    <source>
        <dbReference type="Google" id="ProtNLM"/>
    </source>
</evidence>
<dbReference type="Proteomes" id="UP000634136">
    <property type="component" value="Unassembled WGS sequence"/>
</dbReference>
<protein>
    <recommendedName>
        <fullName evidence="3">RNase H type-1 domain-containing protein</fullName>
    </recommendedName>
</protein>
<gene>
    <name evidence="1" type="ORF">G2W53_032237</name>
</gene>
<evidence type="ECO:0000313" key="1">
    <source>
        <dbReference type="EMBL" id="KAF7811261.1"/>
    </source>
</evidence>
<keyword evidence="2" id="KW-1185">Reference proteome</keyword>
<dbReference type="EMBL" id="JAAIUW010000010">
    <property type="protein sequence ID" value="KAF7811261.1"/>
    <property type="molecule type" value="Genomic_DNA"/>
</dbReference>
<proteinExistence type="predicted"/>
<accession>A0A834SYL4</accession>
<reference evidence="1" key="1">
    <citation type="submission" date="2020-09" db="EMBL/GenBank/DDBJ databases">
        <title>Genome-Enabled Discovery of Anthraquinone Biosynthesis in Senna tora.</title>
        <authorList>
            <person name="Kang S.-H."/>
            <person name="Pandey R.P."/>
            <person name="Lee C.-M."/>
            <person name="Sim J.-S."/>
            <person name="Jeong J.-T."/>
            <person name="Choi B.-S."/>
            <person name="Jung M."/>
            <person name="Ginzburg D."/>
            <person name="Zhao K."/>
            <person name="Won S.Y."/>
            <person name="Oh T.-J."/>
            <person name="Yu Y."/>
            <person name="Kim N.-H."/>
            <person name="Lee O.R."/>
            <person name="Lee T.-H."/>
            <person name="Bashyal P."/>
            <person name="Kim T.-S."/>
            <person name="Lee W.-H."/>
            <person name="Kawkins C."/>
            <person name="Kim C.-K."/>
            <person name="Kim J.S."/>
            <person name="Ahn B.O."/>
            <person name="Rhee S.Y."/>
            <person name="Sohng J.K."/>
        </authorList>
    </citation>
    <scope>NUCLEOTIDE SEQUENCE</scope>
    <source>
        <tissue evidence="1">Leaf</tissue>
    </source>
</reference>
<organism evidence="1 2">
    <name type="scientific">Senna tora</name>
    <dbReference type="NCBI Taxonomy" id="362788"/>
    <lineage>
        <taxon>Eukaryota</taxon>
        <taxon>Viridiplantae</taxon>
        <taxon>Streptophyta</taxon>
        <taxon>Embryophyta</taxon>
        <taxon>Tracheophyta</taxon>
        <taxon>Spermatophyta</taxon>
        <taxon>Magnoliopsida</taxon>
        <taxon>eudicotyledons</taxon>
        <taxon>Gunneridae</taxon>
        <taxon>Pentapetalae</taxon>
        <taxon>rosids</taxon>
        <taxon>fabids</taxon>
        <taxon>Fabales</taxon>
        <taxon>Fabaceae</taxon>
        <taxon>Caesalpinioideae</taxon>
        <taxon>Cassia clade</taxon>
        <taxon>Senna</taxon>
    </lineage>
</organism>
<dbReference type="AlphaFoldDB" id="A0A834SYL4"/>
<sequence>MKSDVIPPRFQLRTSHWIWLSRNYCIFEGQNCFSKATAKNSLRSAAEYFHLTNQDTTHGHKKVNFQLEGLLGIVWETGFMGSRASLDMELCSWLRFGPYLLILQDFTEVNITHTHWEGNACADKLAKTAFLNRVPLSMYSSVPNCAKLVFLADMYGISSSRVISRTSPYFGNG</sequence>
<name>A0A834SYL4_9FABA</name>